<proteinExistence type="predicted"/>
<dbReference type="PANTHER" id="PTHR37162">
    <property type="entry name" value="HAT FAMILY DIMERISATION DOMAINCONTAINING PROTEIN-RELATED"/>
    <property type="match status" value="1"/>
</dbReference>
<dbReference type="PANTHER" id="PTHR37162:SF11">
    <property type="match status" value="1"/>
</dbReference>
<dbReference type="Proteomes" id="UP000663823">
    <property type="component" value="Unassembled WGS sequence"/>
</dbReference>
<evidence type="ECO:0000313" key="1">
    <source>
        <dbReference type="EMBL" id="CAF4051828.1"/>
    </source>
</evidence>
<protein>
    <submittedName>
        <fullName evidence="1">Uncharacterized protein</fullName>
    </submittedName>
</protein>
<sequence length="606" mass="70252">MSLYSTKFHTSWLEKLDSDGTSIKRWLKQGANPSAFICTLCKTDELSCKNKGWESVERHMNNKKHRDNLKLIKENSTFIIRNEPAVTQHQQGSSSSTVPMVTLTRQNENISFTDQVTRAEALWAINTARHGYSYRSCDDLGNLFRRMFPDSRIAEHYKMEQTKLSYVISHGLGPFFHRDLVQDIKKCERFVLCFDEQKNYQNSVVTRYYKSIFLGHAPAQTIRDNIIDSFRTDGIDIKHLLMVGRDNPNVNKAIEKLLDKELKQVGGELLKLGSCNIHVIHNAFKSGTTTSCWHAEDICIDLWSWFHYSPARKEDFVKIADDLNEAVEKKYSLLLFDYVDNKQGAELLLIDYKLAEKQFNDKQIKIDVRNILHSIASYLKLNLPLDNSFLRDIQILRISRRSDPEGSNTIVRIGRCVLGLLSSNEIDLLSNEWLMYSLEIIDNSWIIKRKYNDFEGKEHIEYHEIDYYWNKNILIISHGNSDVERDFSINSNLLTEERTLLSEKSINGLRGIFDIVDFFGDGSVHKLQSEQKAAQMLLEEGNQRLENALKKSKSGTEKIKSIDEEMTKIMEDVSVIQQKRGRAEREQLKKKNKLVSEQLMNKDDEI</sequence>
<accession>A0A819RG70</accession>
<evidence type="ECO:0000313" key="2">
    <source>
        <dbReference type="Proteomes" id="UP000663823"/>
    </source>
</evidence>
<name>A0A819RG70_9BILA</name>
<organism evidence="1 2">
    <name type="scientific">Rotaria sordida</name>
    <dbReference type="NCBI Taxonomy" id="392033"/>
    <lineage>
        <taxon>Eukaryota</taxon>
        <taxon>Metazoa</taxon>
        <taxon>Spiralia</taxon>
        <taxon>Gnathifera</taxon>
        <taxon>Rotifera</taxon>
        <taxon>Eurotatoria</taxon>
        <taxon>Bdelloidea</taxon>
        <taxon>Philodinida</taxon>
        <taxon>Philodinidae</taxon>
        <taxon>Rotaria</taxon>
    </lineage>
</organism>
<dbReference type="AlphaFoldDB" id="A0A819RG70"/>
<dbReference type="EMBL" id="CAJOAX010009222">
    <property type="protein sequence ID" value="CAF4051828.1"/>
    <property type="molecule type" value="Genomic_DNA"/>
</dbReference>
<gene>
    <name evidence="1" type="ORF">OTI717_LOCUS31678</name>
</gene>
<comment type="caution">
    <text evidence="1">The sequence shown here is derived from an EMBL/GenBank/DDBJ whole genome shotgun (WGS) entry which is preliminary data.</text>
</comment>
<reference evidence="1" key="1">
    <citation type="submission" date="2021-02" db="EMBL/GenBank/DDBJ databases">
        <authorList>
            <person name="Nowell W R."/>
        </authorList>
    </citation>
    <scope>NUCLEOTIDE SEQUENCE</scope>
</reference>